<protein>
    <submittedName>
        <fullName evidence="2">Uncharacterized protein</fullName>
    </submittedName>
</protein>
<organism evidence="2 3">
    <name type="scientific">Cryptosporidium ubiquitum</name>
    <dbReference type="NCBI Taxonomy" id="857276"/>
    <lineage>
        <taxon>Eukaryota</taxon>
        <taxon>Sar</taxon>
        <taxon>Alveolata</taxon>
        <taxon>Apicomplexa</taxon>
        <taxon>Conoidasida</taxon>
        <taxon>Coccidia</taxon>
        <taxon>Eucoccidiorida</taxon>
        <taxon>Eimeriorina</taxon>
        <taxon>Cryptosporidiidae</taxon>
        <taxon>Cryptosporidium</taxon>
    </lineage>
</organism>
<feature type="chain" id="PRO_5013266863" evidence="1">
    <location>
        <begin position="22"/>
        <end position="186"/>
    </location>
</feature>
<dbReference type="RefSeq" id="XP_028873448.1">
    <property type="nucleotide sequence ID" value="XM_029017650.1"/>
</dbReference>
<dbReference type="GeneID" id="39977429"/>
<dbReference type="VEuPathDB" id="CryptoDB:cubi_00637"/>
<sequence>MRLSFCIFIFVTFFDISFVASRCDFSTNLTAEKIGELFDENCATISLEKLVFSLKVLLSDNQKMYLAKELLPKGFKLTPSKCEDSEVYSDEVKEIYEGIISQNLTKISVYELLHVPELMSNATHLRRIRNTICSPRPVRPRRHIKNRNPSNVPGASPYVVYEGMVEMYNSDSSAQVGNQSLSISDN</sequence>
<keyword evidence="1" id="KW-0732">Signal</keyword>
<name>A0A1J4MG44_9CRYT</name>
<dbReference type="Proteomes" id="UP000186176">
    <property type="component" value="Unassembled WGS sequence"/>
</dbReference>
<comment type="caution">
    <text evidence="2">The sequence shown here is derived from an EMBL/GenBank/DDBJ whole genome shotgun (WGS) entry which is preliminary data.</text>
</comment>
<dbReference type="EMBL" id="LRBP01000027">
    <property type="protein sequence ID" value="OII71829.1"/>
    <property type="molecule type" value="Genomic_DNA"/>
</dbReference>
<reference evidence="2 3" key="1">
    <citation type="submission" date="2016-10" db="EMBL/GenBank/DDBJ databases">
        <title>Reductive evolution of mitochondrial metabolism and differential evolution of invasion-related proteins in Cryptosporidium.</title>
        <authorList>
            <person name="Liu S."/>
            <person name="Roellig D.M."/>
            <person name="Guo Y."/>
            <person name="Li N."/>
            <person name="Frace M.A."/>
            <person name="Tang K."/>
            <person name="Zhang L."/>
            <person name="Feng Y."/>
            <person name="Xiao L."/>
        </authorList>
    </citation>
    <scope>NUCLEOTIDE SEQUENCE [LARGE SCALE GENOMIC DNA]</scope>
    <source>
        <strain evidence="2">39726</strain>
    </source>
</reference>
<feature type="signal peptide" evidence="1">
    <location>
        <begin position="1"/>
        <end position="21"/>
    </location>
</feature>
<gene>
    <name evidence="2" type="ORF">cubi_00637</name>
</gene>
<proteinExistence type="predicted"/>
<evidence type="ECO:0000313" key="3">
    <source>
        <dbReference type="Proteomes" id="UP000186176"/>
    </source>
</evidence>
<dbReference type="OrthoDB" id="342818at2759"/>
<keyword evidence="3" id="KW-1185">Reference proteome</keyword>
<dbReference type="AlphaFoldDB" id="A0A1J4MG44"/>
<evidence type="ECO:0000256" key="1">
    <source>
        <dbReference type="SAM" id="SignalP"/>
    </source>
</evidence>
<evidence type="ECO:0000313" key="2">
    <source>
        <dbReference type="EMBL" id="OII71829.1"/>
    </source>
</evidence>
<accession>A0A1J4MG44</accession>